<evidence type="ECO:0000256" key="1">
    <source>
        <dbReference type="ARBA" id="ARBA00006395"/>
    </source>
</evidence>
<dbReference type="Gene3D" id="2.40.50.770">
    <property type="entry name" value="RecQ-mediated genome instability protein Rmi1, C-terminal domain"/>
    <property type="match status" value="1"/>
</dbReference>
<dbReference type="GO" id="GO:0000712">
    <property type="term" value="P:resolution of meiotic recombination intermediates"/>
    <property type="evidence" value="ECO:0007669"/>
    <property type="project" value="TreeGrafter"/>
</dbReference>
<dbReference type="SMART" id="SM01161">
    <property type="entry name" value="DUF1767"/>
    <property type="match status" value="1"/>
</dbReference>
<dbReference type="InterPro" id="IPR042470">
    <property type="entry name" value="RMI1_N_C_sf"/>
</dbReference>
<dbReference type="Pfam" id="PF08585">
    <property type="entry name" value="RMI1_N_C"/>
    <property type="match status" value="1"/>
</dbReference>
<protein>
    <recommendedName>
        <fullName evidence="2">RecQ-mediated genome instability protein 1</fullName>
    </recommendedName>
</protein>
<feature type="domain" description="RecQ mediated genome instability protein 1 OB-fold" evidence="3">
    <location>
        <begin position="67"/>
        <end position="213"/>
    </location>
</feature>
<gene>
    <name evidence="5" type="ORF">TWF694_004200</name>
</gene>
<dbReference type="GO" id="GO:0016604">
    <property type="term" value="C:nuclear body"/>
    <property type="evidence" value="ECO:0007669"/>
    <property type="project" value="TreeGrafter"/>
</dbReference>
<dbReference type="InterPro" id="IPR049363">
    <property type="entry name" value="RMI1_N"/>
</dbReference>
<evidence type="ECO:0000313" key="5">
    <source>
        <dbReference type="EMBL" id="KAK6528975.1"/>
    </source>
</evidence>
<feature type="domain" description="RMI1 N-terminal" evidence="4">
    <location>
        <begin position="14"/>
        <end position="58"/>
    </location>
</feature>
<name>A0AAV9WXD8_9PEZI</name>
<comment type="similarity">
    <text evidence="1">Belongs to the RMI1 family.</text>
</comment>
<dbReference type="InterPro" id="IPR013894">
    <property type="entry name" value="RMI1_OB"/>
</dbReference>
<keyword evidence="6" id="KW-1185">Reference proteome</keyword>
<dbReference type="Pfam" id="PF21000">
    <property type="entry name" value="RMI1_N_N"/>
    <property type="match status" value="1"/>
</dbReference>
<dbReference type="Proteomes" id="UP001365542">
    <property type="component" value="Unassembled WGS sequence"/>
</dbReference>
<dbReference type="PANTHER" id="PTHR14790:SF15">
    <property type="entry name" value="RECQ-MEDIATED GENOME INSTABILITY PROTEIN 1"/>
    <property type="match status" value="1"/>
</dbReference>
<proteinExistence type="inferred from homology"/>
<accession>A0AAV9WXD8</accession>
<evidence type="ECO:0000259" key="3">
    <source>
        <dbReference type="Pfam" id="PF08585"/>
    </source>
</evidence>
<dbReference type="AlphaFoldDB" id="A0AAV9WXD8"/>
<evidence type="ECO:0000259" key="4">
    <source>
        <dbReference type="Pfam" id="PF21000"/>
    </source>
</evidence>
<sequence length="228" mass="24661">MSVPLAVQISSHILSSKSILPSQAWLTTFLSTQKPNLPFQSLCQTALYRLLASEITASVQPTPENTIPANIHDSQKSLLKGPIVVQIADVEDIGHSKLSQLEALESAERGEKTKGKEVIRVVPGEAEDTDPDNLGLAGVGGPHKLLLEDAKGTRFYGIEVKAIKDISIGMNIGSKIVLKDVTAIRGVLMLEPGNTTLVGGKVEELHKKWREERKGKLKAAIEAMKEDD</sequence>
<evidence type="ECO:0000256" key="2">
    <source>
        <dbReference type="ARBA" id="ARBA00018987"/>
    </source>
</evidence>
<organism evidence="5 6">
    <name type="scientific">Orbilia ellipsospora</name>
    <dbReference type="NCBI Taxonomy" id="2528407"/>
    <lineage>
        <taxon>Eukaryota</taxon>
        <taxon>Fungi</taxon>
        <taxon>Dikarya</taxon>
        <taxon>Ascomycota</taxon>
        <taxon>Pezizomycotina</taxon>
        <taxon>Orbiliomycetes</taxon>
        <taxon>Orbiliales</taxon>
        <taxon>Orbiliaceae</taxon>
        <taxon>Orbilia</taxon>
    </lineage>
</organism>
<evidence type="ECO:0000313" key="6">
    <source>
        <dbReference type="Proteomes" id="UP001365542"/>
    </source>
</evidence>
<dbReference type="EMBL" id="JAVHJO010000014">
    <property type="protein sequence ID" value="KAK6528975.1"/>
    <property type="molecule type" value="Genomic_DNA"/>
</dbReference>
<dbReference type="GO" id="GO:0031422">
    <property type="term" value="C:RecQ family helicase-topoisomerase III complex"/>
    <property type="evidence" value="ECO:0007669"/>
    <property type="project" value="TreeGrafter"/>
</dbReference>
<comment type="caution">
    <text evidence="5">The sequence shown here is derived from an EMBL/GenBank/DDBJ whole genome shotgun (WGS) entry which is preliminary data.</text>
</comment>
<reference evidence="5 6" key="1">
    <citation type="submission" date="2019-10" db="EMBL/GenBank/DDBJ databases">
        <authorList>
            <person name="Palmer J.M."/>
        </authorList>
    </citation>
    <scope>NUCLEOTIDE SEQUENCE [LARGE SCALE GENOMIC DNA]</scope>
    <source>
        <strain evidence="5 6">TWF694</strain>
    </source>
</reference>
<dbReference type="GO" id="GO:0000724">
    <property type="term" value="P:double-strand break repair via homologous recombination"/>
    <property type="evidence" value="ECO:0007669"/>
    <property type="project" value="TreeGrafter"/>
</dbReference>
<dbReference type="PANTHER" id="PTHR14790">
    <property type="entry name" value="RECQ-MEDIATED GENOME INSTABILITY PROTEIN 1 RMI1"/>
    <property type="match status" value="1"/>
</dbReference>